<evidence type="ECO:0000313" key="2">
    <source>
        <dbReference type="EMBL" id="CAD7643593.1"/>
    </source>
</evidence>
<name>A0A7R9LNA7_9ACAR</name>
<evidence type="ECO:0000256" key="1">
    <source>
        <dbReference type="SAM" id="SignalP"/>
    </source>
</evidence>
<feature type="signal peptide" evidence="1">
    <location>
        <begin position="1"/>
        <end position="18"/>
    </location>
</feature>
<evidence type="ECO:0008006" key="4">
    <source>
        <dbReference type="Google" id="ProtNLM"/>
    </source>
</evidence>
<dbReference type="Proteomes" id="UP000759131">
    <property type="component" value="Unassembled WGS sequence"/>
</dbReference>
<dbReference type="EMBL" id="OC884112">
    <property type="protein sequence ID" value="CAD7643593.1"/>
    <property type="molecule type" value="Genomic_DNA"/>
</dbReference>
<evidence type="ECO:0000313" key="3">
    <source>
        <dbReference type="Proteomes" id="UP000759131"/>
    </source>
</evidence>
<proteinExistence type="predicted"/>
<dbReference type="OrthoDB" id="10051137at2759"/>
<organism evidence="2">
    <name type="scientific">Medioppia subpectinata</name>
    <dbReference type="NCBI Taxonomy" id="1979941"/>
    <lineage>
        <taxon>Eukaryota</taxon>
        <taxon>Metazoa</taxon>
        <taxon>Ecdysozoa</taxon>
        <taxon>Arthropoda</taxon>
        <taxon>Chelicerata</taxon>
        <taxon>Arachnida</taxon>
        <taxon>Acari</taxon>
        <taxon>Acariformes</taxon>
        <taxon>Sarcoptiformes</taxon>
        <taxon>Oribatida</taxon>
        <taxon>Brachypylina</taxon>
        <taxon>Oppioidea</taxon>
        <taxon>Oppiidae</taxon>
        <taxon>Medioppia</taxon>
    </lineage>
</organism>
<dbReference type="AlphaFoldDB" id="A0A7R9LNA7"/>
<keyword evidence="1" id="KW-0732">Signal</keyword>
<feature type="chain" id="PRO_5036403520" description="ATP synthase F0 subunit 8" evidence="1">
    <location>
        <begin position="19"/>
        <end position="117"/>
    </location>
</feature>
<gene>
    <name evidence="2" type="ORF">OSB1V03_LOCUS19666</name>
</gene>
<reference evidence="2" key="1">
    <citation type="submission" date="2020-11" db="EMBL/GenBank/DDBJ databases">
        <authorList>
            <person name="Tran Van P."/>
        </authorList>
    </citation>
    <scope>NUCLEOTIDE SEQUENCE</scope>
</reference>
<keyword evidence="3" id="KW-1185">Reference proteome</keyword>
<accession>A0A7R9LNA7</accession>
<dbReference type="EMBL" id="CAJPIZ010029537">
    <property type="protein sequence ID" value="CAG2119719.1"/>
    <property type="molecule type" value="Genomic_DNA"/>
</dbReference>
<sequence length="117" mass="13929">MFFISAFVLTLIVWLGLASVGHDFWIHRKYIEKLMKLFEYGRKRVVIVEHKIKERQRKLSRIREEAFVDTDDDEAEDVFDTFADKSANGGKNGDVFEHRRHRTMSLSINQEKKEFHV</sequence>
<protein>
    <recommendedName>
        <fullName evidence="4">ATP synthase F0 subunit 8</fullName>
    </recommendedName>
</protein>
<feature type="non-terminal residue" evidence="2">
    <location>
        <position position="117"/>
    </location>
</feature>